<dbReference type="PANTHER" id="PTHR44259:SF114">
    <property type="entry name" value="OS06G0707300 PROTEIN"/>
    <property type="match status" value="1"/>
</dbReference>
<name>A0AAP0R147_9ROSI</name>
<dbReference type="AlphaFoldDB" id="A0AAP0R147"/>
<dbReference type="Proteomes" id="UP001428341">
    <property type="component" value="Unassembled WGS sequence"/>
</dbReference>
<dbReference type="InterPro" id="IPR050942">
    <property type="entry name" value="F-box_BR-signaling"/>
</dbReference>
<reference evidence="2 3" key="1">
    <citation type="submission" date="2024-05" db="EMBL/GenBank/DDBJ databases">
        <title>Haplotype-resolved chromosome-level genome assembly of Huyou (Citrus changshanensis).</title>
        <authorList>
            <person name="Miao C."/>
            <person name="Chen W."/>
            <person name="Wu Y."/>
            <person name="Wang L."/>
            <person name="Zhao S."/>
            <person name="Grierson D."/>
            <person name="Xu C."/>
            <person name="Chen K."/>
        </authorList>
    </citation>
    <scope>NUCLEOTIDE SEQUENCE [LARGE SCALE GENOMIC DNA]</scope>
    <source>
        <strain evidence="2">01-14</strain>
        <tissue evidence="2">Leaf</tissue>
    </source>
</reference>
<sequence>MPKQTFLVQDLPWLLLPATNDNKDIKSFLSITKNKLHNFNLPAARGKTICGSSARWLIMNDNVSTITLINPLTSGHFQLPQISTKKVFIHKAILSSDPECDPYNFVVMAICGEKRQLIYYKARSESWETLEAAGFYYDDVISYEGRKLFAVTEYGKVVCCKIDSLPRFKEIFMPFSFQGNKVYLVCVEGELFVIFRSLREHPLFGYETFKFSVSLLNVEEEISERIKSFPEVAFFLGQNHSVWLPADEDMQGVIGNRIYFTDDRNIGGVGRGGEGGHDFGCYDMEEGSIEPLKWCCFDALKCIHLSRPLGFKLKLLVFVLLRCKTSAQLRCALPVYLQEVLAAVVKIAIEATLTSRDMEKLRINNTEETQGQDKSINGCYNGPDHNIKPISLKSNLKKTTTMELEAENQVMNEKTTGRRKVVTWPDAHGKDIAHVHEFEPR</sequence>
<protein>
    <recommendedName>
        <fullName evidence="1">KIB1-4 beta-propeller domain-containing protein</fullName>
    </recommendedName>
</protein>
<proteinExistence type="predicted"/>
<comment type="caution">
    <text evidence="2">The sequence shown here is derived from an EMBL/GenBank/DDBJ whole genome shotgun (WGS) entry which is preliminary data.</text>
</comment>
<keyword evidence="3" id="KW-1185">Reference proteome</keyword>
<feature type="domain" description="KIB1-4 beta-propeller" evidence="1">
    <location>
        <begin position="28"/>
        <end position="283"/>
    </location>
</feature>
<evidence type="ECO:0000313" key="3">
    <source>
        <dbReference type="Proteomes" id="UP001428341"/>
    </source>
</evidence>
<accession>A0AAP0R147</accession>
<gene>
    <name evidence="2" type="ORF">WN944_023351</name>
</gene>
<evidence type="ECO:0000259" key="1">
    <source>
        <dbReference type="Pfam" id="PF03478"/>
    </source>
</evidence>
<dbReference type="EMBL" id="JBCGBO010000001">
    <property type="protein sequence ID" value="KAK9230384.1"/>
    <property type="molecule type" value="Genomic_DNA"/>
</dbReference>
<dbReference type="Pfam" id="PF03478">
    <property type="entry name" value="Beta-prop_KIB1-4"/>
    <property type="match status" value="1"/>
</dbReference>
<organism evidence="2 3">
    <name type="scientific">Citrus x changshan-huyou</name>
    <dbReference type="NCBI Taxonomy" id="2935761"/>
    <lineage>
        <taxon>Eukaryota</taxon>
        <taxon>Viridiplantae</taxon>
        <taxon>Streptophyta</taxon>
        <taxon>Embryophyta</taxon>
        <taxon>Tracheophyta</taxon>
        <taxon>Spermatophyta</taxon>
        <taxon>Magnoliopsida</taxon>
        <taxon>eudicotyledons</taxon>
        <taxon>Gunneridae</taxon>
        <taxon>Pentapetalae</taxon>
        <taxon>rosids</taxon>
        <taxon>malvids</taxon>
        <taxon>Sapindales</taxon>
        <taxon>Rutaceae</taxon>
        <taxon>Aurantioideae</taxon>
        <taxon>Citrus</taxon>
    </lineage>
</organism>
<evidence type="ECO:0000313" key="2">
    <source>
        <dbReference type="EMBL" id="KAK9230384.1"/>
    </source>
</evidence>
<dbReference type="InterPro" id="IPR005174">
    <property type="entry name" value="KIB1-4_b-propeller"/>
</dbReference>
<dbReference type="PANTHER" id="PTHR44259">
    <property type="entry name" value="OS07G0183000 PROTEIN-RELATED"/>
    <property type="match status" value="1"/>
</dbReference>